<dbReference type="Gene3D" id="3.90.580.10">
    <property type="entry name" value="Zinc finger, CHC2-type domain"/>
    <property type="match status" value="1"/>
</dbReference>
<keyword evidence="2" id="KW-0378">Hydrolase</keyword>
<protein>
    <submittedName>
        <fullName evidence="2">Zinc-binding domain of primase-helicase</fullName>
    </submittedName>
</protein>
<evidence type="ECO:0000313" key="2">
    <source>
        <dbReference type="EMBL" id="SBW02201.1"/>
    </source>
</evidence>
<dbReference type="GO" id="GO:0003677">
    <property type="term" value="F:DNA binding"/>
    <property type="evidence" value="ECO:0007669"/>
    <property type="project" value="InterPro"/>
</dbReference>
<dbReference type="EMBL" id="FLUP01000001">
    <property type="protein sequence ID" value="SBW02201.1"/>
    <property type="molecule type" value="Genomic_DNA"/>
</dbReference>
<name>A0A212JRZ6_9BACT</name>
<proteinExistence type="predicted"/>
<reference evidence="2" key="1">
    <citation type="submission" date="2016-04" db="EMBL/GenBank/DDBJ databases">
        <authorList>
            <person name="Evans L.H."/>
            <person name="Alamgir A."/>
            <person name="Owens N."/>
            <person name="Weber N.D."/>
            <person name="Virtaneva K."/>
            <person name="Barbian K."/>
            <person name="Babar A."/>
            <person name="Rosenke K."/>
        </authorList>
    </citation>
    <scope>NUCLEOTIDE SEQUENCE</scope>
    <source>
        <strain evidence="2">92-2</strain>
    </source>
</reference>
<dbReference type="SMART" id="SM00778">
    <property type="entry name" value="Prim_Zn_Ribbon"/>
    <property type="match status" value="1"/>
</dbReference>
<evidence type="ECO:0000259" key="1">
    <source>
        <dbReference type="SMART" id="SM00778"/>
    </source>
</evidence>
<dbReference type="InterPro" id="IPR036977">
    <property type="entry name" value="DNA_primase_Znf_CHC2"/>
</dbReference>
<dbReference type="GO" id="GO:0004386">
    <property type="term" value="F:helicase activity"/>
    <property type="evidence" value="ECO:0007669"/>
    <property type="project" value="UniProtKB-KW"/>
</dbReference>
<keyword evidence="2" id="KW-0067">ATP-binding</keyword>
<dbReference type="GO" id="GO:0006260">
    <property type="term" value="P:DNA replication"/>
    <property type="evidence" value="ECO:0007669"/>
    <property type="project" value="InterPro"/>
</dbReference>
<dbReference type="CDD" id="cd01029">
    <property type="entry name" value="TOPRIM_primases"/>
    <property type="match status" value="1"/>
</dbReference>
<dbReference type="GO" id="GO:0008270">
    <property type="term" value="F:zinc ion binding"/>
    <property type="evidence" value="ECO:0007669"/>
    <property type="project" value="InterPro"/>
</dbReference>
<keyword evidence="2" id="KW-0347">Helicase</keyword>
<dbReference type="InterPro" id="IPR013237">
    <property type="entry name" value="Phage_T7_Gp4_N"/>
</dbReference>
<sequence>MGGCPMNSILTFLTSAMKPKGPHEFAGPCPQCGGEDRFIVWPDRPRGGAYLCRGCGSQGDGIQFMREFMGMSYPEACAALGLEQKHTTSLLSTRRTHVRPRPALPTQMAYVPPKPEPAVMPCKEWMGSASAFLAECQRGLETIPEALLAICGRFLTPYTALDCGIGWNPADRYILRESWGLPVVELAGGGMRDKLLLPCALVIATRRKAGTVALTVRCADDRPESRPKYWQTQGSGNVPFIAGRAGLPLLLVESALDAVLVWQESFGKLAAVALMGNMKGLDSDTHAFIQAAPLLLACPDNDEGGQVAWQRWSAAYPQAILTPAVGAKDLGDMHRAALTWPINPDIPSVMEWIPGVLAFASRNSTTYALAT</sequence>
<dbReference type="Pfam" id="PF08273">
    <property type="entry name" value="Zn_Ribbon_Prim"/>
    <property type="match status" value="1"/>
</dbReference>
<accession>A0A212JRZ6</accession>
<dbReference type="SUPFAM" id="SSF57783">
    <property type="entry name" value="Zinc beta-ribbon"/>
    <property type="match status" value="1"/>
</dbReference>
<feature type="domain" description="DNA primase/helicase Gp4 N-terminal Bacteriophage T7-like" evidence="1">
    <location>
        <begin position="24"/>
        <end position="62"/>
    </location>
</feature>
<keyword evidence="2" id="KW-0547">Nucleotide-binding</keyword>
<organism evidence="2">
    <name type="scientific">uncultured Desulfovibrio sp</name>
    <dbReference type="NCBI Taxonomy" id="167968"/>
    <lineage>
        <taxon>Bacteria</taxon>
        <taxon>Pseudomonadati</taxon>
        <taxon>Thermodesulfobacteriota</taxon>
        <taxon>Desulfovibrionia</taxon>
        <taxon>Desulfovibrionales</taxon>
        <taxon>Desulfovibrionaceae</taxon>
        <taxon>Desulfovibrio</taxon>
        <taxon>environmental samples</taxon>
    </lineage>
</organism>
<dbReference type="InterPro" id="IPR034154">
    <property type="entry name" value="TOPRIM_DnaG/twinkle"/>
</dbReference>
<dbReference type="AlphaFoldDB" id="A0A212JRZ6"/>
<gene>
    <name evidence="2" type="ORF">KM92DES2_11622</name>
</gene>